<dbReference type="InterPro" id="IPR007371">
    <property type="entry name" value="TPK_catalytic"/>
</dbReference>
<dbReference type="EMBL" id="LSDK01000059">
    <property type="protein sequence ID" value="KXB76601.1"/>
    <property type="molecule type" value="Genomic_DNA"/>
</dbReference>
<evidence type="ECO:0000256" key="5">
    <source>
        <dbReference type="NCBIfam" id="TIGR01378"/>
    </source>
</evidence>
<evidence type="ECO:0000313" key="8">
    <source>
        <dbReference type="EMBL" id="KXB76601.1"/>
    </source>
</evidence>
<dbReference type="RefSeq" id="WP_060935279.1">
    <property type="nucleotide sequence ID" value="NZ_KQ960438.1"/>
</dbReference>
<keyword evidence="3 8" id="KW-0418">Kinase</keyword>
<dbReference type="NCBIfam" id="TIGR01378">
    <property type="entry name" value="thi_PPkinase"/>
    <property type="match status" value="1"/>
</dbReference>
<proteinExistence type="predicted"/>
<feature type="domain" description="Thiamin pyrophosphokinase-like substrate-binding" evidence="7">
    <location>
        <begin position="149"/>
        <end position="219"/>
    </location>
</feature>
<dbReference type="SUPFAM" id="SSF63999">
    <property type="entry name" value="Thiamin pyrophosphokinase, catalytic domain"/>
    <property type="match status" value="1"/>
</dbReference>
<comment type="caution">
    <text evidence="8">The sequence shown here is derived from an EMBL/GenBank/DDBJ whole genome shotgun (WGS) entry which is preliminary data.</text>
</comment>
<dbReference type="EC" id="2.7.6.2" evidence="5"/>
<evidence type="ECO:0000259" key="7">
    <source>
        <dbReference type="Pfam" id="PF21275"/>
    </source>
</evidence>
<dbReference type="STRING" id="322095.HMPREF3185_00893"/>
<organism evidence="8 9">
    <name type="scientific">Porphyromonas somerae</name>
    <dbReference type="NCBI Taxonomy" id="322095"/>
    <lineage>
        <taxon>Bacteria</taxon>
        <taxon>Pseudomonadati</taxon>
        <taxon>Bacteroidota</taxon>
        <taxon>Bacteroidia</taxon>
        <taxon>Bacteroidales</taxon>
        <taxon>Porphyromonadaceae</taxon>
        <taxon>Porphyromonas</taxon>
    </lineage>
</organism>
<dbReference type="Proteomes" id="UP000070224">
    <property type="component" value="Unassembled WGS sequence"/>
</dbReference>
<evidence type="ECO:0000256" key="2">
    <source>
        <dbReference type="ARBA" id="ARBA00022741"/>
    </source>
</evidence>
<keyword evidence="4" id="KW-0067">ATP-binding</keyword>
<keyword evidence="1" id="KW-0808">Transferase</keyword>
<dbReference type="GO" id="GO:0005524">
    <property type="term" value="F:ATP binding"/>
    <property type="evidence" value="ECO:0007669"/>
    <property type="project" value="UniProtKB-KW"/>
</dbReference>
<protein>
    <recommendedName>
        <fullName evidence="5">Thiamine diphosphokinase</fullName>
        <ecNumber evidence="5">2.7.6.2</ecNumber>
    </recommendedName>
</protein>
<dbReference type="OrthoDB" id="1132102at2"/>
<evidence type="ECO:0000256" key="3">
    <source>
        <dbReference type="ARBA" id="ARBA00022777"/>
    </source>
</evidence>
<dbReference type="PANTHER" id="PTHR41299">
    <property type="entry name" value="THIAMINE PYROPHOSPHOKINASE"/>
    <property type="match status" value="1"/>
</dbReference>
<dbReference type="PATRIC" id="fig|322095.3.peg.881"/>
<evidence type="ECO:0000256" key="1">
    <source>
        <dbReference type="ARBA" id="ARBA00022679"/>
    </source>
</evidence>
<dbReference type="GO" id="GO:0006772">
    <property type="term" value="P:thiamine metabolic process"/>
    <property type="evidence" value="ECO:0007669"/>
    <property type="project" value="UniProtKB-UniRule"/>
</dbReference>
<keyword evidence="9" id="KW-1185">Reference proteome</keyword>
<dbReference type="InterPro" id="IPR049442">
    <property type="entry name" value="Thi_PPkinase-like_C"/>
</dbReference>
<dbReference type="GO" id="GO:0009229">
    <property type="term" value="P:thiamine diphosphate biosynthetic process"/>
    <property type="evidence" value="ECO:0007669"/>
    <property type="project" value="InterPro"/>
</dbReference>
<dbReference type="Gene3D" id="3.40.50.10240">
    <property type="entry name" value="Thiamin pyrophosphokinase, catalytic domain"/>
    <property type="match status" value="1"/>
</dbReference>
<dbReference type="Pfam" id="PF21275">
    <property type="entry name" value="Thi_PPkinase_C"/>
    <property type="match status" value="1"/>
</dbReference>
<dbReference type="GO" id="GO:0004788">
    <property type="term" value="F:thiamine diphosphokinase activity"/>
    <property type="evidence" value="ECO:0007669"/>
    <property type="project" value="UniProtKB-UniRule"/>
</dbReference>
<dbReference type="InterPro" id="IPR036759">
    <property type="entry name" value="TPK_catalytic_sf"/>
</dbReference>
<dbReference type="PANTHER" id="PTHR41299:SF1">
    <property type="entry name" value="THIAMINE PYROPHOSPHOKINASE"/>
    <property type="match status" value="1"/>
</dbReference>
<dbReference type="InterPro" id="IPR006282">
    <property type="entry name" value="Thi_PPkinase"/>
</dbReference>
<gene>
    <name evidence="8" type="ORF">HMPREF3185_00893</name>
</gene>
<evidence type="ECO:0000313" key="9">
    <source>
        <dbReference type="Proteomes" id="UP000070224"/>
    </source>
</evidence>
<sequence length="223" mass="24533">MRTYPRFTQETLPQTLVLANGAFPTAPTPLALIDHWILGKEGYSLTCCDGAVNKLRRYTDRLPDAVIGDLDSVSPALKDLLAGRIQHFPDQDTNDLTKTFTYLHSRYGKQAITLLGASGGREDHLLANLALLPTYAPLVENLVMLTDEGYFLLITEPSTIDVLIGQQISIFNFQRTPISLGGVRWPLVEATLPALWCGSLNCAIENQITVHTTAPILIYLANV</sequence>
<dbReference type="AlphaFoldDB" id="A0A134B9I1"/>
<keyword evidence="2" id="KW-0547">Nucleotide-binding</keyword>
<evidence type="ECO:0000259" key="6">
    <source>
        <dbReference type="Pfam" id="PF04263"/>
    </source>
</evidence>
<name>A0A134B9I1_9PORP</name>
<dbReference type="CDD" id="cd07995">
    <property type="entry name" value="TPK"/>
    <property type="match status" value="1"/>
</dbReference>
<feature type="domain" description="Thiamin pyrophosphokinase catalytic" evidence="6">
    <location>
        <begin position="46"/>
        <end position="133"/>
    </location>
</feature>
<dbReference type="InterPro" id="IPR053149">
    <property type="entry name" value="TPK"/>
</dbReference>
<dbReference type="Pfam" id="PF04263">
    <property type="entry name" value="TPK_catalytic"/>
    <property type="match status" value="1"/>
</dbReference>
<evidence type="ECO:0000256" key="4">
    <source>
        <dbReference type="ARBA" id="ARBA00022840"/>
    </source>
</evidence>
<reference evidence="9" key="1">
    <citation type="submission" date="2016-01" db="EMBL/GenBank/DDBJ databases">
        <authorList>
            <person name="Mitreva M."/>
            <person name="Pepin K.H."/>
            <person name="Mihindukulasuriya K.A."/>
            <person name="Fulton R."/>
            <person name="Fronick C."/>
            <person name="O'Laughlin M."/>
            <person name="Miner T."/>
            <person name="Herter B."/>
            <person name="Rosa B.A."/>
            <person name="Cordes M."/>
            <person name="Tomlinson C."/>
            <person name="Wollam A."/>
            <person name="Palsikar V.B."/>
            <person name="Mardis E.R."/>
            <person name="Wilson R.K."/>
        </authorList>
    </citation>
    <scope>NUCLEOTIDE SEQUENCE [LARGE SCALE GENOMIC DNA]</scope>
    <source>
        <strain evidence="9">KA00683</strain>
    </source>
</reference>
<accession>A0A134B9I1</accession>
<dbReference type="GO" id="GO:0016301">
    <property type="term" value="F:kinase activity"/>
    <property type="evidence" value="ECO:0007669"/>
    <property type="project" value="UniProtKB-KW"/>
</dbReference>